<evidence type="ECO:0000313" key="4">
    <source>
        <dbReference type="EMBL" id="KAF5389971.1"/>
    </source>
</evidence>
<dbReference type="PANTHER" id="PTHR33365">
    <property type="entry name" value="YALI0B05434P"/>
    <property type="match status" value="1"/>
</dbReference>
<protein>
    <submittedName>
        <fullName evidence="4">Uncharacterized protein</fullName>
    </submittedName>
</protein>
<keyword evidence="5" id="KW-1185">Reference proteome</keyword>
<proteinExistence type="inferred from homology"/>
<dbReference type="GO" id="GO:0043386">
    <property type="term" value="P:mycotoxin biosynthetic process"/>
    <property type="evidence" value="ECO:0007669"/>
    <property type="project" value="InterPro"/>
</dbReference>
<dbReference type="EMBL" id="JAACJN010000018">
    <property type="protein sequence ID" value="KAF5389971.1"/>
    <property type="molecule type" value="Genomic_DNA"/>
</dbReference>
<dbReference type="PANTHER" id="PTHR33365:SF11">
    <property type="entry name" value="TAT PATHWAY SIGNAL SEQUENCE"/>
    <property type="match status" value="1"/>
</dbReference>
<dbReference type="OrthoDB" id="3687641at2759"/>
<evidence type="ECO:0000256" key="1">
    <source>
        <dbReference type="ARBA" id="ARBA00004685"/>
    </source>
</evidence>
<keyword evidence="2" id="KW-0560">Oxidoreductase</keyword>
<evidence type="ECO:0000256" key="3">
    <source>
        <dbReference type="ARBA" id="ARBA00035112"/>
    </source>
</evidence>
<comment type="similarity">
    <text evidence="3">Belongs to the ustYa family.</text>
</comment>
<dbReference type="AlphaFoldDB" id="A0A8H5HUT6"/>
<dbReference type="Pfam" id="PF11807">
    <property type="entry name" value="UstYa"/>
    <property type="match status" value="1"/>
</dbReference>
<accession>A0A8H5HUT6</accession>
<organism evidence="4 5">
    <name type="scientific">Collybiopsis confluens</name>
    <dbReference type="NCBI Taxonomy" id="2823264"/>
    <lineage>
        <taxon>Eukaryota</taxon>
        <taxon>Fungi</taxon>
        <taxon>Dikarya</taxon>
        <taxon>Basidiomycota</taxon>
        <taxon>Agaricomycotina</taxon>
        <taxon>Agaricomycetes</taxon>
        <taxon>Agaricomycetidae</taxon>
        <taxon>Agaricales</taxon>
        <taxon>Marasmiineae</taxon>
        <taxon>Omphalotaceae</taxon>
        <taxon>Collybiopsis</taxon>
    </lineage>
</organism>
<comment type="pathway">
    <text evidence="1">Mycotoxin biosynthesis.</text>
</comment>
<evidence type="ECO:0000256" key="2">
    <source>
        <dbReference type="ARBA" id="ARBA00023002"/>
    </source>
</evidence>
<name>A0A8H5HUT6_9AGAR</name>
<dbReference type="GO" id="GO:0016491">
    <property type="term" value="F:oxidoreductase activity"/>
    <property type="evidence" value="ECO:0007669"/>
    <property type="project" value="UniProtKB-KW"/>
</dbReference>
<evidence type="ECO:0000313" key="5">
    <source>
        <dbReference type="Proteomes" id="UP000518752"/>
    </source>
</evidence>
<sequence>MHIDSRAGFLGLATLFLLFRIHIVNRLSIDVAPPSVSTIGGADSDTSLLIDVTDTYNLLSPKLNLSTPIHTHRIHTTLEDSVHFQLSDDAEWDSLVPQDGLFHLEKGGETLSIGMFHQLRCLNILRRRQLDPDGADEDVVRHCLNYLRQAVLCRASPRVDPLVGKGKGYYVWTPRECVDWNPVYDTVEKLQQEYGLSSMEEEGGRVMV</sequence>
<dbReference type="InterPro" id="IPR021765">
    <property type="entry name" value="UstYa-like"/>
</dbReference>
<dbReference type="Proteomes" id="UP000518752">
    <property type="component" value="Unassembled WGS sequence"/>
</dbReference>
<gene>
    <name evidence="4" type="ORF">D9757_013851</name>
</gene>
<reference evidence="4 5" key="1">
    <citation type="journal article" date="2020" name="ISME J.">
        <title>Uncovering the hidden diversity of litter-decomposition mechanisms in mushroom-forming fungi.</title>
        <authorList>
            <person name="Floudas D."/>
            <person name="Bentzer J."/>
            <person name="Ahren D."/>
            <person name="Johansson T."/>
            <person name="Persson P."/>
            <person name="Tunlid A."/>
        </authorList>
    </citation>
    <scope>NUCLEOTIDE SEQUENCE [LARGE SCALE GENOMIC DNA]</scope>
    <source>
        <strain evidence="4 5">CBS 406.79</strain>
    </source>
</reference>
<comment type="caution">
    <text evidence="4">The sequence shown here is derived from an EMBL/GenBank/DDBJ whole genome shotgun (WGS) entry which is preliminary data.</text>
</comment>